<evidence type="ECO:0000313" key="3">
    <source>
        <dbReference type="Proteomes" id="UP001597451"/>
    </source>
</evidence>
<name>A0ABW5Q234_9BACI</name>
<feature type="transmembrane region" description="Helical" evidence="1">
    <location>
        <begin position="170"/>
        <end position="190"/>
    </location>
</feature>
<feature type="transmembrane region" description="Helical" evidence="1">
    <location>
        <begin position="210"/>
        <end position="230"/>
    </location>
</feature>
<keyword evidence="1" id="KW-0812">Transmembrane</keyword>
<accession>A0ABW5Q234</accession>
<comment type="caution">
    <text evidence="2">The sequence shown here is derived from an EMBL/GenBank/DDBJ whole genome shotgun (WGS) entry which is preliminary data.</text>
</comment>
<evidence type="ECO:0000313" key="2">
    <source>
        <dbReference type="EMBL" id="MFD2629722.1"/>
    </source>
</evidence>
<dbReference type="Proteomes" id="UP001597451">
    <property type="component" value="Unassembled WGS sequence"/>
</dbReference>
<keyword evidence="1" id="KW-0472">Membrane</keyword>
<protein>
    <recommendedName>
        <fullName evidence="4">ABC-2 type transporter domain-containing protein</fullName>
    </recommendedName>
</protein>
<keyword evidence="3" id="KW-1185">Reference proteome</keyword>
<gene>
    <name evidence="2" type="ORF">ACFSUN_13125</name>
</gene>
<evidence type="ECO:0000256" key="1">
    <source>
        <dbReference type="SAM" id="Phobius"/>
    </source>
</evidence>
<organism evidence="2 3">
    <name type="scientific">Oceanobacillus kapialis</name>
    <dbReference type="NCBI Taxonomy" id="481353"/>
    <lineage>
        <taxon>Bacteria</taxon>
        <taxon>Bacillati</taxon>
        <taxon>Bacillota</taxon>
        <taxon>Bacilli</taxon>
        <taxon>Bacillales</taxon>
        <taxon>Bacillaceae</taxon>
        <taxon>Oceanobacillus</taxon>
    </lineage>
</organism>
<sequence length="243" mass="27499">MSEWLQAYRIAKLELQKSVLGFLQGLFLTTFVTIFLITSLSSYLDNGYVGFDFFFLLLFSVGLIWAKPKEFQLQKVNGDLLASPIFMMQLALPIKRSILIKSRFIIQFVYSFPFQLLFLIAFYIFSPINDTFSISGYLAFMVFWLLIGMFFGCALPSADAGDSSKLTTTTIGSIFSSILLLIISIAVLIAVHASTGEGPVYWSIKTIERWPLLAIGIAILLTLTTMAYWLSYMQKRLAKQDYL</sequence>
<feature type="transmembrane region" description="Helical" evidence="1">
    <location>
        <begin position="104"/>
        <end position="125"/>
    </location>
</feature>
<feature type="transmembrane region" description="Helical" evidence="1">
    <location>
        <begin position="20"/>
        <end position="41"/>
    </location>
</feature>
<feature type="transmembrane region" description="Helical" evidence="1">
    <location>
        <begin position="47"/>
        <end position="66"/>
    </location>
</feature>
<reference evidence="3" key="1">
    <citation type="journal article" date="2019" name="Int. J. Syst. Evol. Microbiol.">
        <title>The Global Catalogue of Microorganisms (GCM) 10K type strain sequencing project: providing services to taxonomists for standard genome sequencing and annotation.</title>
        <authorList>
            <consortium name="The Broad Institute Genomics Platform"/>
            <consortium name="The Broad Institute Genome Sequencing Center for Infectious Disease"/>
            <person name="Wu L."/>
            <person name="Ma J."/>
        </authorList>
    </citation>
    <scope>NUCLEOTIDE SEQUENCE [LARGE SCALE GENOMIC DNA]</scope>
    <source>
        <strain evidence="3">TISTR 1858</strain>
    </source>
</reference>
<dbReference type="EMBL" id="JBHUMX010000040">
    <property type="protein sequence ID" value="MFD2629722.1"/>
    <property type="molecule type" value="Genomic_DNA"/>
</dbReference>
<feature type="transmembrane region" description="Helical" evidence="1">
    <location>
        <begin position="137"/>
        <end position="158"/>
    </location>
</feature>
<dbReference type="RefSeq" id="WP_379562512.1">
    <property type="nucleotide sequence ID" value="NZ_JBHUMX010000040.1"/>
</dbReference>
<evidence type="ECO:0008006" key="4">
    <source>
        <dbReference type="Google" id="ProtNLM"/>
    </source>
</evidence>
<proteinExistence type="predicted"/>
<keyword evidence="1" id="KW-1133">Transmembrane helix</keyword>